<dbReference type="Proteomes" id="UP000494206">
    <property type="component" value="Unassembled WGS sequence"/>
</dbReference>
<organism evidence="2 3">
    <name type="scientific">Caenorhabditis bovis</name>
    <dbReference type="NCBI Taxonomy" id="2654633"/>
    <lineage>
        <taxon>Eukaryota</taxon>
        <taxon>Metazoa</taxon>
        <taxon>Ecdysozoa</taxon>
        <taxon>Nematoda</taxon>
        <taxon>Chromadorea</taxon>
        <taxon>Rhabditida</taxon>
        <taxon>Rhabditina</taxon>
        <taxon>Rhabditomorpha</taxon>
        <taxon>Rhabditoidea</taxon>
        <taxon>Rhabditidae</taxon>
        <taxon>Peloderinae</taxon>
        <taxon>Caenorhabditis</taxon>
    </lineage>
</organism>
<feature type="region of interest" description="Disordered" evidence="1">
    <location>
        <begin position="102"/>
        <end position="122"/>
    </location>
</feature>
<accession>A0A8S1ENB8</accession>
<dbReference type="OrthoDB" id="5818094at2759"/>
<comment type="caution">
    <text evidence="2">The sequence shown here is derived from an EMBL/GenBank/DDBJ whole genome shotgun (WGS) entry which is preliminary data.</text>
</comment>
<name>A0A8S1ENB8_9PELO</name>
<keyword evidence="3" id="KW-1185">Reference proteome</keyword>
<dbReference type="PANTHER" id="PTHR31128">
    <property type="entry name" value="PROTEIN CBR-CLEC-135-RELATED"/>
    <property type="match status" value="1"/>
</dbReference>
<dbReference type="EMBL" id="CADEPM010000003">
    <property type="protein sequence ID" value="CAB3401498.1"/>
    <property type="molecule type" value="Genomic_DNA"/>
</dbReference>
<feature type="compositionally biased region" description="Polar residues" evidence="1">
    <location>
        <begin position="7"/>
        <end position="19"/>
    </location>
</feature>
<dbReference type="AlphaFoldDB" id="A0A8S1ENB8"/>
<proteinExistence type="predicted"/>
<gene>
    <name evidence="2" type="ORF">CBOVIS_LOCUS4240</name>
</gene>
<feature type="compositionally biased region" description="Polar residues" evidence="1">
    <location>
        <begin position="25"/>
        <end position="35"/>
    </location>
</feature>
<feature type="region of interest" description="Disordered" evidence="1">
    <location>
        <begin position="1"/>
        <end position="35"/>
    </location>
</feature>
<sequence>MKVGQKNGANQQPRVSSISKRAMSSKRQSATNCTKNDVDESLPVYSVEESKNGQLINRQKRLIWPCPRPFSKKEFEKRCGGGDNLSCSSSFTNCATLTDLSTTTTTKSEGDESPETDAFVGGATSSNAQKLLGHRSFVLYYRMPDDGTIPLRMPLMLVYKSTNNIYYHFTISERKQYDPSGHMTKKFFKVECGDSLEFLSMEALIRHYETFVYHDVWTGSMESFPVGTREGAVYDVYK</sequence>
<evidence type="ECO:0000313" key="2">
    <source>
        <dbReference type="EMBL" id="CAB3401498.1"/>
    </source>
</evidence>
<protein>
    <submittedName>
        <fullName evidence="2">Uncharacterized protein</fullName>
    </submittedName>
</protein>
<evidence type="ECO:0000256" key="1">
    <source>
        <dbReference type="SAM" id="MobiDB-lite"/>
    </source>
</evidence>
<reference evidence="2 3" key="1">
    <citation type="submission" date="2020-04" db="EMBL/GenBank/DDBJ databases">
        <authorList>
            <person name="Laetsch R D."/>
            <person name="Stevens L."/>
            <person name="Kumar S."/>
            <person name="Blaxter L. M."/>
        </authorList>
    </citation>
    <scope>NUCLEOTIDE SEQUENCE [LARGE SCALE GENOMIC DNA]</scope>
</reference>
<dbReference type="PANTHER" id="PTHR31128:SF9">
    <property type="entry name" value="DUF3444 DOMAIN-CONTAINING PROTEIN-RELATED"/>
    <property type="match status" value="1"/>
</dbReference>
<evidence type="ECO:0000313" key="3">
    <source>
        <dbReference type="Proteomes" id="UP000494206"/>
    </source>
</evidence>